<sequence>MNELYIVDKKKYQAQLTDEKGFMDSQDYREKSARLKILLEDLKEAIEVIEEKIQKIIEGDETLSRQARVAV</sequence>
<organism evidence="2">
    <name type="scientific">termite gut metagenome</name>
    <dbReference type="NCBI Taxonomy" id="433724"/>
    <lineage>
        <taxon>unclassified sequences</taxon>
        <taxon>metagenomes</taxon>
        <taxon>organismal metagenomes</taxon>
    </lineage>
</organism>
<keyword evidence="1" id="KW-0175">Coiled coil</keyword>
<feature type="coiled-coil region" evidence="1">
    <location>
        <begin position="25"/>
        <end position="59"/>
    </location>
</feature>
<proteinExistence type="predicted"/>
<comment type="caution">
    <text evidence="2">The sequence shown here is derived from an EMBL/GenBank/DDBJ whole genome shotgun (WGS) entry which is preliminary data.</text>
</comment>
<evidence type="ECO:0000313" key="2">
    <source>
        <dbReference type="EMBL" id="KAA6304852.1"/>
    </source>
</evidence>
<dbReference type="EMBL" id="SNRY01011174">
    <property type="protein sequence ID" value="KAA6304852.1"/>
    <property type="molecule type" value="Genomic_DNA"/>
</dbReference>
<dbReference type="AlphaFoldDB" id="A0A5J4P6J8"/>
<reference evidence="2" key="1">
    <citation type="submission" date="2019-03" db="EMBL/GenBank/DDBJ databases">
        <title>Single cell metagenomics reveals metabolic interactions within the superorganism composed of flagellate Streblomastix strix and complex community of Bacteroidetes bacteria on its surface.</title>
        <authorList>
            <person name="Treitli S.C."/>
            <person name="Kolisko M."/>
            <person name="Husnik F."/>
            <person name="Keeling P."/>
            <person name="Hampl V."/>
        </authorList>
    </citation>
    <scope>NUCLEOTIDE SEQUENCE</scope>
    <source>
        <strain evidence="2">STM</strain>
    </source>
</reference>
<accession>A0A5J4P6J8</accession>
<evidence type="ECO:0000256" key="1">
    <source>
        <dbReference type="SAM" id="Coils"/>
    </source>
</evidence>
<gene>
    <name evidence="2" type="ORF">EZS27_043497</name>
</gene>
<feature type="non-terminal residue" evidence="2">
    <location>
        <position position="71"/>
    </location>
</feature>
<protein>
    <submittedName>
        <fullName evidence="2">Uncharacterized protein</fullName>
    </submittedName>
</protein>
<name>A0A5J4P6J8_9ZZZZ</name>